<name>A0AAX2H929_9PSED</name>
<feature type="repeat" description="ANK" evidence="3">
    <location>
        <begin position="302"/>
        <end position="334"/>
    </location>
</feature>
<sequence length="398" mass="44530">MLIIAGKNDIAVHGLELALSFLPKEKVAVVCNRNESGADEWQRSLRKAAQFHGVKEISLEEAYVQANILFLSLEFDRIVVPEKFSIKNVFNIHFSLLPKYKGMFTSVWPLLNYESRSGVTLHRIDQGIDTGGVVDQCEFEILPWWVSRDLYFAYTNTAIKVLARNFSGLIAGQSVSTPQDSVRSTYYSAGSIVFSEVKLPVKKTAWEIQQYIRAFSFREYQFLRFDGEAVVSATLLSTSSGLKAGEVVYKKSDSVVISTIDYDIELYFDRLDSLLESCRENDVSSVRRLISNCAGYNDAGSHGWTPLIVACYAGSLEVVKYLVGLGADVNRPNRKGTTPLMYAKDAYFSGRCKKIFTILVKHGADLEHRDAAGKKLKEYVSTAQYKELLVSLTHAGDL</sequence>
<keyword evidence="1" id="KW-0677">Repeat</keyword>
<proteinExistence type="predicted"/>
<evidence type="ECO:0000313" key="5">
    <source>
        <dbReference type="EMBL" id="SOB52775.1"/>
    </source>
</evidence>
<dbReference type="SUPFAM" id="SSF53328">
    <property type="entry name" value="Formyltransferase"/>
    <property type="match status" value="1"/>
</dbReference>
<dbReference type="InterPro" id="IPR002376">
    <property type="entry name" value="Formyl_transf_N"/>
</dbReference>
<dbReference type="Pfam" id="PF00551">
    <property type="entry name" value="Formyl_trans_N"/>
    <property type="match status" value="1"/>
</dbReference>
<evidence type="ECO:0000256" key="2">
    <source>
        <dbReference type="ARBA" id="ARBA00023043"/>
    </source>
</evidence>
<keyword evidence="2 3" id="KW-0040">ANK repeat</keyword>
<gene>
    <name evidence="5" type="ORF">PLUA15_240188</name>
</gene>
<comment type="caution">
    <text evidence="5">The sequence shown here is derived from an EMBL/GenBank/DDBJ whole genome shotgun (WGS) entry which is preliminary data.</text>
</comment>
<dbReference type="AlphaFoldDB" id="A0AAX2H929"/>
<dbReference type="SMART" id="SM00248">
    <property type="entry name" value="ANK"/>
    <property type="match status" value="3"/>
</dbReference>
<dbReference type="Gene3D" id="3.40.50.12230">
    <property type="match status" value="1"/>
</dbReference>
<dbReference type="Gene3D" id="1.25.40.20">
    <property type="entry name" value="Ankyrin repeat-containing domain"/>
    <property type="match status" value="1"/>
</dbReference>
<dbReference type="InterPro" id="IPR036770">
    <property type="entry name" value="Ankyrin_rpt-contain_sf"/>
</dbReference>
<dbReference type="PROSITE" id="PS50088">
    <property type="entry name" value="ANK_REPEAT"/>
    <property type="match status" value="1"/>
</dbReference>
<dbReference type="RefSeq" id="WP_097191993.1">
    <property type="nucleotide sequence ID" value="NZ_OBKZ01000017.1"/>
</dbReference>
<protein>
    <submittedName>
        <fullName evidence="5">Formyl transferase domain protein</fullName>
    </submittedName>
</protein>
<evidence type="ECO:0000259" key="4">
    <source>
        <dbReference type="Pfam" id="PF00551"/>
    </source>
</evidence>
<dbReference type="Proteomes" id="UP000219564">
    <property type="component" value="Unassembled WGS sequence"/>
</dbReference>
<dbReference type="GO" id="GO:0016740">
    <property type="term" value="F:transferase activity"/>
    <property type="evidence" value="ECO:0007669"/>
    <property type="project" value="UniProtKB-KW"/>
</dbReference>
<dbReference type="InterPro" id="IPR036477">
    <property type="entry name" value="Formyl_transf_N_sf"/>
</dbReference>
<evidence type="ECO:0000256" key="1">
    <source>
        <dbReference type="ARBA" id="ARBA00022737"/>
    </source>
</evidence>
<accession>A0AAX2H929</accession>
<feature type="domain" description="Formyl transferase N-terminal" evidence="4">
    <location>
        <begin position="87"/>
        <end position="151"/>
    </location>
</feature>
<dbReference type="PANTHER" id="PTHR24171">
    <property type="entry name" value="ANKYRIN REPEAT DOMAIN-CONTAINING PROTEIN 39-RELATED"/>
    <property type="match status" value="1"/>
</dbReference>
<reference evidence="5 6" key="1">
    <citation type="submission" date="2017-08" db="EMBL/GenBank/DDBJ databases">
        <authorList>
            <person name="Chaillou S."/>
        </authorList>
    </citation>
    <scope>NUCLEOTIDE SEQUENCE [LARGE SCALE GENOMIC DNA]</scope>
    <source>
        <strain evidence="5 6">MFPA15A1205</strain>
    </source>
</reference>
<dbReference type="SUPFAM" id="SSF48403">
    <property type="entry name" value="Ankyrin repeat"/>
    <property type="match status" value="1"/>
</dbReference>
<evidence type="ECO:0000313" key="6">
    <source>
        <dbReference type="Proteomes" id="UP000219564"/>
    </source>
</evidence>
<keyword evidence="5" id="KW-0808">Transferase</keyword>
<dbReference type="EMBL" id="OBKZ01000017">
    <property type="protein sequence ID" value="SOB52775.1"/>
    <property type="molecule type" value="Genomic_DNA"/>
</dbReference>
<evidence type="ECO:0000256" key="3">
    <source>
        <dbReference type="PROSITE-ProRule" id="PRU00023"/>
    </source>
</evidence>
<dbReference type="InterPro" id="IPR002110">
    <property type="entry name" value="Ankyrin_rpt"/>
</dbReference>
<organism evidence="5 6">
    <name type="scientific">Pseudomonas lundensis</name>
    <dbReference type="NCBI Taxonomy" id="86185"/>
    <lineage>
        <taxon>Bacteria</taxon>
        <taxon>Pseudomonadati</taxon>
        <taxon>Pseudomonadota</taxon>
        <taxon>Gammaproteobacteria</taxon>
        <taxon>Pseudomonadales</taxon>
        <taxon>Pseudomonadaceae</taxon>
        <taxon>Pseudomonas</taxon>
    </lineage>
</organism>
<dbReference type="CDD" id="cd08369">
    <property type="entry name" value="FMT_core"/>
    <property type="match status" value="1"/>
</dbReference>
<dbReference type="Pfam" id="PF12796">
    <property type="entry name" value="Ank_2"/>
    <property type="match status" value="1"/>
</dbReference>
<dbReference type="PROSITE" id="PS50297">
    <property type="entry name" value="ANK_REP_REGION"/>
    <property type="match status" value="1"/>
</dbReference>